<keyword evidence="3" id="KW-0479">Metal-binding</keyword>
<dbReference type="InterPro" id="IPR001261">
    <property type="entry name" value="ArgE/DapE_CS"/>
</dbReference>
<protein>
    <submittedName>
        <fullName evidence="8">Acetylornithine deacetylase/succinyl-diaminopimelate desuccinylase-like protein</fullName>
    </submittedName>
</protein>
<dbReference type="Proteomes" id="UP000295293">
    <property type="component" value="Unassembled WGS sequence"/>
</dbReference>
<evidence type="ECO:0000256" key="4">
    <source>
        <dbReference type="ARBA" id="ARBA00022801"/>
    </source>
</evidence>
<evidence type="ECO:0000256" key="1">
    <source>
        <dbReference type="ARBA" id="ARBA00006247"/>
    </source>
</evidence>
<reference evidence="8 9" key="1">
    <citation type="submission" date="2019-03" db="EMBL/GenBank/DDBJ databases">
        <title>Genomic Encyclopedia of Type Strains, Phase IV (KMG-IV): sequencing the most valuable type-strain genomes for metagenomic binning, comparative biology and taxonomic classification.</title>
        <authorList>
            <person name="Goeker M."/>
        </authorList>
    </citation>
    <scope>NUCLEOTIDE SEQUENCE [LARGE SCALE GENOMIC DNA]</scope>
    <source>
        <strain evidence="8 9">DSM 21667</strain>
    </source>
</reference>
<dbReference type="PANTHER" id="PTHR45962:SF1">
    <property type="entry name" value="N-FATTY-ACYL-AMINO ACID SYNTHASE_HYDROLASE PM20D1"/>
    <property type="match status" value="1"/>
</dbReference>
<dbReference type="AlphaFoldDB" id="A0A4R6ZA88"/>
<sequence length="468" mass="50667">MYRSAFASLLLLSLAAAAQAKPPTADETAFRALYKQLVEINTTLSVGSCTNAAEAMAARLKAAGLAEADMQILAPPERPKDGALIALYPGTDAKAEPILLLAHLDVVEARREDWERDPFTLVEENGFFYARGSSDDKAMAAVFTDSLIRYKAEGFKPRRGIKLALTCGEETSDTFNSVEWLMQTRPEVLKAAFVINEGAGGELNARGEPVALQVQAGEKVYQDFHLEITNPGGHSSRPVKDNAVVQLAGAVERIGAYQFPIRLNPITRAYFQRQAELSDAAVAQDMLAVLRDPPDEQAAQRLWARNPGWNGSLRTTCTPTMIDGGHAPNALPQRAKANVNCRILPGEPIESVKAKLAELIADDKIALSLSGKAELASPPPLLSKEILDPVRKVAERVWPGVAIVPTQSTGATDGRFLNAAGIPTYGISGMFHDAEGSRAHGLNERIRVKSLLDGRRFLHELVKLYATQ</sequence>
<name>A0A4R6ZA88_9GAMM</name>
<dbReference type="GO" id="GO:0006508">
    <property type="term" value="P:proteolysis"/>
    <property type="evidence" value="ECO:0007669"/>
    <property type="project" value="UniProtKB-KW"/>
</dbReference>
<dbReference type="SUPFAM" id="SSF55031">
    <property type="entry name" value="Bacterial exopeptidase dimerisation domain"/>
    <property type="match status" value="1"/>
</dbReference>
<keyword evidence="4" id="KW-0378">Hydrolase</keyword>
<gene>
    <name evidence="8" type="ORF">DFR29_101484</name>
</gene>
<dbReference type="RefSeq" id="WP_243745932.1">
    <property type="nucleotide sequence ID" value="NZ_SNZH01000001.1"/>
</dbReference>
<dbReference type="Gene3D" id="3.40.630.10">
    <property type="entry name" value="Zn peptidases"/>
    <property type="match status" value="1"/>
</dbReference>
<dbReference type="InterPro" id="IPR036264">
    <property type="entry name" value="Bact_exopeptidase_dim_dom"/>
</dbReference>
<dbReference type="PANTHER" id="PTHR45962">
    <property type="entry name" value="N-FATTY-ACYL-AMINO ACID SYNTHASE/HYDROLASE PM20D1"/>
    <property type="match status" value="1"/>
</dbReference>
<evidence type="ECO:0000259" key="7">
    <source>
        <dbReference type="Pfam" id="PF07687"/>
    </source>
</evidence>
<dbReference type="Gene3D" id="1.10.150.900">
    <property type="match status" value="1"/>
</dbReference>
<keyword evidence="9" id="KW-1185">Reference proteome</keyword>
<dbReference type="GO" id="GO:0046872">
    <property type="term" value="F:metal ion binding"/>
    <property type="evidence" value="ECO:0007669"/>
    <property type="project" value="UniProtKB-KW"/>
</dbReference>
<dbReference type="EMBL" id="SNZH01000001">
    <property type="protein sequence ID" value="TDR48860.1"/>
    <property type="molecule type" value="Genomic_DNA"/>
</dbReference>
<evidence type="ECO:0000313" key="9">
    <source>
        <dbReference type="Proteomes" id="UP000295293"/>
    </source>
</evidence>
<dbReference type="InterPro" id="IPR011650">
    <property type="entry name" value="Peptidase_M20_dimer"/>
</dbReference>
<feature type="chain" id="PRO_5020181098" evidence="6">
    <location>
        <begin position="21"/>
        <end position="468"/>
    </location>
</feature>
<keyword evidence="5" id="KW-0862">Zinc</keyword>
<dbReference type="PROSITE" id="PS00758">
    <property type="entry name" value="ARGE_DAPE_CPG2_1"/>
    <property type="match status" value="1"/>
</dbReference>
<feature type="domain" description="Peptidase M20 dimerisation" evidence="7">
    <location>
        <begin position="218"/>
        <end position="362"/>
    </location>
</feature>
<evidence type="ECO:0000256" key="3">
    <source>
        <dbReference type="ARBA" id="ARBA00022723"/>
    </source>
</evidence>
<dbReference type="PROSITE" id="PS00759">
    <property type="entry name" value="ARGE_DAPE_CPG2_2"/>
    <property type="match status" value="1"/>
</dbReference>
<evidence type="ECO:0000313" key="8">
    <source>
        <dbReference type="EMBL" id="TDR48860.1"/>
    </source>
</evidence>
<dbReference type="InterPro" id="IPR002933">
    <property type="entry name" value="Peptidase_M20"/>
</dbReference>
<comment type="caution">
    <text evidence="8">The sequence shown here is derived from an EMBL/GenBank/DDBJ whole genome shotgun (WGS) entry which is preliminary data.</text>
</comment>
<keyword evidence="2" id="KW-0645">Protease</keyword>
<dbReference type="Gene3D" id="3.30.70.360">
    <property type="match status" value="1"/>
</dbReference>
<dbReference type="InterPro" id="IPR047177">
    <property type="entry name" value="Pept_M20A"/>
</dbReference>
<organism evidence="8 9">
    <name type="scientific">Tahibacter aquaticus</name>
    <dbReference type="NCBI Taxonomy" id="520092"/>
    <lineage>
        <taxon>Bacteria</taxon>
        <taxon>Pseudomonadati</taxon>
        <taxon>Pseudomonadota</taxon>
        <taxon>Gammaproteobacteria</taxon>
        <taxon>Lysobacterales</taxon>
        <taxon>Rhodanobacteraceae</taxon>
        <taxon>Tahibacter</taxon>
    </lineage>
</organism>
<keyword evidence="6" id="KW-0732">Signal</keyword>
<proteinExistence type="inferred from homology"/>
<dbReference type="Pfam" id="PF07687">
    <property type="entry name" value="M20_dimer"/>
    <property type="match status" value="1"/>
</dbReference>
<evidence type="ECO:0000256" key="5">
    <source>
        <dbReference type="ARBA" id="ARBA00022833"/>
    </source>
</evidence>
<dbReference type="SUPFAM" id="SSF53187">
    <property type="entry name" value="Zn-dependent exopeptidases"/>
    <property type="match status" value="1"/>
</dbReference>
<comment type="similarity">
    <text evidence="1">Belongs to the peptidase M20A family.</text>
</comment>
<feature type="signal peptide" evidence="6">
    <location>
        <begin position="1"/>
        <end position="20"/>
    </location>
</feature>
<accession>A0A4R6ZA88</accession>
<evidence type="ECO:0000256" key="2">
    <source>
        <dbReference type="ARBA" id="ARBA00022670"/>
    </source>
</evidence>
<dbReference type="Pfam" id="PF01546">
    <property type="entry name" value="Peptidase_M20"/>
    <property type="match status" value="1"/>
</dbReference>
<dbReference type="NCBIfam" id="NF006596">
    <property type="entry name" value="PRK09133.1"/>
    <property type="match status" value="1"/>
</dbReference>
<evidence type="ECO:0000256" key="6">
    <source>
        <dbReference type="SAM" id="SignalP"/>
    </source>
</evidence>
<dbReference type="GO" id="GO:0008233">
    <property type="term" value="F:peptidase activity"/>
    <property type="evidence" value="ECO:0007669"/>
    <property type="project" value="UniProtKB-KW"/>
</dbReference>